<dbReference type="AlphaFoldDB" id="A0A8S1E328"/>
<proteinExistence type="predicted"/>
<feature type="region of interest" description="Disordered" evidence="2">
    <location>
        <begin position="74"/>
        <end position="103"/>
    </location>
</feature>
<sequence>MTDNGGAGMTGINKNSQARDTEEACEHDGSTTTPNSLLNQSVKDKVDSDILSGFDGESQFNDNVVWSPDANDTLSTSTEKFRQGSAAKHAPPESQLVPSSTQTLETGRQAGLNFPLLASVGLQTCLVYKWICKKIYGVLVPDHSKNQDGFFENYPCAVVTRKFLADTNDGLKIRDEKINKLQEDNTNLKMKLFKSEEKGSDRQRCKEAFECLSKQVADSLRTLATIRIDEKETFEATAKICEIETEEHDYWDEENDEGNETQLEDDVENDVQEEDDEEIDYLDDVSEEEEDDEEDYISLVPVDWSPPDSEVDPDYHAGLRHIAEEIAGALGRAHPAIVGDKTQRGNRPAWIDHKLKSAAVAPASCFLVQGVTELDVIFREKNKNNVSKQPKLIERLELYTIA</sequence>
<gene>
    <name evidence="3" type="ORF">CLODIP_2_CD04600</name>
</gene>
<protein>
    <submittedName>
        <fullName evidence="3">Uncharacterized protein</fullName>
    </submittedName>
</protein>
<feature type="coiled-coil region" evidence="1">
    <location>
        <begin position="171"/>
        <end position="198"/>
    </location>
</feature>
<reference evidence="3 4" key="1">
    <citation type="submission" date="2020-04" db="EMBL/GenBank/DDBJ databases">
        <authorList>
            <person name="Alioto T."/>
            <person name="Alioto T."/>
            <person name="Gomez Garrido J."/>
        </authorList>
    </citation>
    <scope>NUCLEOTIDE SEQUENCE [LARGE SCALE GENOMIC DNA]</scope>
</reference>
<feature type="compositionally biased region" description="Polar residues" evidence="2">
    <location>
        <begin position="30"/>
        <end position="41"/>
    </location>
</feature>
<name>A0A8S1E328_9INSE</name>
<evidence type="ECO:0000256" key="2">
    <source>
        <dbReference type="SAM" id="MobiDB-lite"/>
    </source>
</evidence>
<feature type="region of interest" description="Disordered" evidence="2">
    <location>
        <begin position="1"/>
        <end position="41"/>
    </location>
</feature>
<accession>A0A8S1E328</accession>
<comment type="caution">
    <text evidence="3">The sequence shown here is derived from an EMBL/GenBank/DDBJ whole genome shotgun (WGS) entry which is preliminary data.</text>
</comment>
<keyword evidence="1" id="KW-0175">Coiled coil</keyword>
<organism evidence="3 4">
    <name type="scientific">Cloeon dipterum</name>
    <dbReference type="NCBI Taxonomy" id="197152"/>
    <lineage>
        <taxon>Eukaryota</taxon>
        <taxon>Metazoa</taxon>
        <taxon>Ecdysozoa</taxon>
        <taxon>Arthropoda</taxon>
        <taxon>Hexapoda</taxon>
        <taxon>Insecta</taxon>
        <taxon>Pterygota</taxon>
        <taxon>Palaeoptera</taxon>
        <taxon>Ephemeroptera</taxon>
        <taxon>Pisciforma</taxon>
        <taxon>Baetidae</taxon>
        <taxon>Cloeon</taxon>
    </lineage>
</organism>
<feature type="region of interest" description="Disordered" evidence="2">
    <location>
        <begin position="245"/>
        <end position="293"/>
    </location>
</feature>
<keyword evidence="4" id="KW-1185">Reference proteome</keyword>
<evidence type="ECO:0000256" key="1">
    <source>
        <dbReference type="SAM" id="Coils"/>
    </source>
</evidence>
<dbReference type="EMBL" id="CADEPI010000656">
    <property type="protein sequence ID" value="CAB3387961.1"/>
    <property type="molecule type" value="Genomic_DNA"/>
</dbReference>
<dbReference type="Proteomes" id="UP000494165">
    <property type="component" value="Unassembled WGS sequence"/>
</dbReference>
<feature type="compositionally biased region" description="Basic and acidic residues" evidence="2">
    <location>
        <begin position="17"/>
        <end position="29"/>
    </location>
</feature>
<evidence type="ECO:0000313" key="4">
    <source>
        <dbReference type="Proteomes" id="UP000494165"/>
    </source>
</evidence>
<evidence type="ECO:0000313" key="3">
    <source>
        <dbReference type="EMBL" id="CAB3387961.1"/>
    </source>
</evidence>